<keyword evidence="7" id="KW-1185">Reference proteome</keyword>
<evidence type="ECO:0000256" key="3">
    <source>
        <dbReference type="PROSITE-ProRule" id="PRU01091"/>
    </source>
</evidence>
<dbReference type="PROSITE" id="PS51755">
    <property type="entry name" value="OMPR_PHOB"/>
    <property type="match status" value="1"/>
</dbReference>
<dbReference type="SMART" id="SM00448">
    <property type="entry name" value="REC"/>
    <property type="match status" value="1"/>
</dbReference>
<dbReference type="CDD" id="cd00383">
    <property type="entry name" value="trans_reg_C"/>
    <property type="match status" value="1"/>
</dbReference>
<dbReference type="SMART" id="SM00862">
    <property type="entry name" value="Trans_reg_C"/>
    <property type="match status" value="1"/>
</dbReference>
<dbReference type="Proteomes" id="UP001500037">
    <property type="component" value="Unassembled WGS sequence"/>
</dbReference>
<evidence type="ECO:0000259" key="5">
    <source>
        <dbReference type="PROSITE" id="PS51755"/>
    </source>
</evidence>
<comment type="caution">
    <text evidence="6">The sequence shown here is derived from an EMBL/GenBank/DDBJ whole genome shotgun (WGS) entry which is preliminary data.</text>
</comment>
<dbReference type="InterPro" id="IPR016032">
    <property type="entry name" value="Sig_transdc_resp-reg_C-effctor"/>
</dbReference>
<sequence>MTQNQIVTSGTLFSIRRASGEAESRSVVVAMGRGSHPGPEHNLSTGSGMRPGRAILARMTAHRVLVVEDDHGLRDVLARGLREEHFEVLTAADGAGALRAVHDRVDAVVLDIGLPDSDGRDVCHAMRAAGFEAPVLFLTAHDALADRLSGFSAGGDDYLAKPIHLAELAARVRASIRRNRREPAVEVDGLRLDPVAHELESTGGEAVALTPTEFRLLACLMSAPGAVVRRRTLLRAGWPEGAQVSDNTLDQYLVRLRRKLREAGSAREILTVRGVGYRFA</sequence>
<name>A0ABP4GJP9_9ACTN</name>
<dbReference type="InterPro" id="IPR001789">
    <property type="entry name" value="Sig_transdc_resp-reg_receiver"/>
</dbReference>
<organism evidence="6 7">
    <name type="scientific">Kitasatospora nipponensis</name>
    <dbReference type="NCBI Taxonomy" id="258049"/>
    <lineage>
        <taxon>Bacteria</taxon>
        <taxon>Bacillati</taxon>
        <taxon>Actinomycetota</taxon>
        <taxon>Actinomycetes</taxon>
        <taxon>Kitasatosporales</taxon>
        <taxon>Streptomycetaceae</taxon>
        <taxon>Kitasatospora</taxon>
    </lineage>
</organism>
<feature type="domain" description="OmpR/PhoB-type" evidence="5">
    <location>
        <begin position="182"/>
        <end position="280"/>
    </location>
</feature>
<dbReference type="SUPFAM" id="SSF52172">
    <property type="entry name" value="CheY-like"/>
    <property type="match status" value="1"/>
</dbReference>
<feature type="DNA-binding region" description="OmpR/PhoB-type" evidence="3">
    <location>
        <begin position="182"/>
        <end position="280"/>
    </location>
</feature>
<dbReference type="EMBL" id="BAAALF010000008">
    <property type="protein sequence ID" value="GAA1220523.1"/>
    <property type="molecule type" value="Genomic_DNA"/>
</dbReference>
<dbReference type="PROSITE" id="PS50110">
    <property type="entry name" value="RESPONSE_REGULATORY"/>
    <property type="match status" value="1"/>
</dbReference>
<feature type="modified residue" description="4-aspartylphosphate" evidence="2">
    <location>
        <position position="111"/>
    </location>
</feature>
<evidence type="ECO:0000256" key="2">
    <source>
        <dbReference type="PROSITE-ProRule" id="PRU00169"/>
    </source>
</evidence>
<dbReference type="Pfam" id="PF00072">
    <property type="entry name" value="Response_reg"/>
    <property type="match status" value="1"/>
</dbReference>
<proteinExistence type="predicted"/>
<dbReference type="Pfam" id="PF00486">
    <property type="entry name" value="Trans_reg_C"/>
    <property type="match status" value="1"/>
</dbReference>
<gene>
    <name evidence="6" type="ORF">GCM10009665_08250</name>
</gene>
<dbReference type="InterPro" id="IPR011006">
    <property type="entry name" value="CheY-like_superfamily"/>
</dbReference>
<keyword evidence="2" id="KW-0597">Phosphoprotein</keyword>
<reference evidence="7" key="1">
    <citation type="journal article" date="2019" name="Int. J. Syst. Evol. Microbiol.">
        <title>The Global Catalogue of Microorganisms (GCM) 10K type strain sequencing project: providing services to taxonomists for standard genome sequencing and annotation.</title>
        <authorList>
            <consortium name="The Broad Institute Genomics Platform"/>
            <consortium name="The Broad Institute Genome Sequencing Center for Infectious Disease"/>
            <person name="Wu L."/>
            <person name="Ma J."/>
        </authorList>
    </citation>
    <scope>NUCLEOTIDE SEQUENCE [LARGE SCALE GENOMIC DNA]</scope>
    <source>
        <strain evidence="7">JCM 13004</strain>
    </source>
</reference>
<evidence type="ECO:0000313" key="7">
    <source>
        <dbReference type="Proteomes" id="UP001500037"/>
    </source>
</evidence>
<evidence type="ECO:0000313" key="6">
    <source>
        <dbReference type="EMBL" id="GAA1220523.1"/>
    </source>
</evidence>
<evidence type="ECO:0000256" key="1">
    <source>
        <dbReference type="ARBA" id="ARBA00023125"/>
    </source>
</evidence>
<dbReference type="SUPFAM" id="SSF46894">
    <property type="entry name" value="C-terminal effector domain of the bipartite response regulators"/>
    <property type="match status" value="1"/>
</dbReference>
<dbReference type="Gene3D" id="3.40.50.2300">
    <property type="match status" value="1"/>
</dbReference>
<dbReference type="InterPro" id="IPR001867">
    <property type="entry name" value="OmpR/PhoB-type_DNA-bd"/>
</dbReference>
<evidence type="ECO:0000259" key="4">
    <source>
        <dbReference type="PROSITE" id="PS50110"/>
    </source>
</evidence>
<dbReference type="Gene3D" id="1.10.10.10">
    <property type="entry name" value="Winged helix-like DNA-binding domain superfamily/Winged helix DNA-binding domain"/>
    <property type="match status" value="1"/>
</dbReference>
<dbReference type="PANTHER" id="PTHR48111">
    <property type="entry name" value="REGULATOR OF RPOS"/>
    <property type="match status" value="1"/>
</dbReference>
<accession>A0ABP4GJP9</accession>
<dbReference type="PANTHER" id="PTHR48111:SF37">
    <property type="entry name" value="RESPONSE REGULATOR PROTEIN CARR"/>
    <property type="match status" value="1"/>
</dbReference>
<keyword evidence="1 3" id="KW-0238">DNA-binding</keyword>
<dbReference type="InterPro" id="IPR039420">
    <property type="entry name" value="WalR-like"/>
</dbReference>
<feature type="domain" description="Response regulatory" evidence="4">
    <location>
        <begin position="63"/>
        <end position="176"/>
    </location>
</feature>
<dbReference type="InterPro" id="IPR036388">
    <property type="entry name" value="WH-like_DNA-bd_sf"/>
</dbReference>
<protein>
    <submittedName>
        <fullName evidence="6">Response regulator transcription factor</fullName>
    </submittedName>
</protein>